<dbReference type="OrthoDB" id="8193319at2759"/>
<name>A0A8K0P2L0_LADFU</name>
<dbReference type="Proteomes" id="UP000792457">
    <property type="component" value="Unassembled WGS sequence"/>
</dbReference>
<protein>
    <submittedName>
        <fullName evidence="1">Uncharacterized protein</fullName>
    </submittedName>
</protein>
<proteinExistence type="predicted"/>
<dbReference type="AlphaFoldDB" id="A0A8K0P2L0"/>
<evidence type="ECO:0000313" key="1">
    <source>
        <dbReference type="EMBL" id="KAG8233510.1"/>
    </source>
</evidence>
<sequence length="77" mass="8760">MENVHITAPEHLPSRGKPITFGFVADNAFASFAKFRIFLKAISLHPNKVKTVTLIFIYLHDFLRKNADSREKISCLS</sequence>
<gene>
    <name evidence="1" type="ORF">J437_LFUL011671</name>
</gene>
<organism evidence="1 2">
    <name type="scientific">Ladona fulva</name>
    <name type="common">Scarce chaser dragonfly</name>
    <name type="synonym">Libellula fulva</name>
    <dbReference type="NCBI Taxonomy" id="123851"/>
    <lineage>
        <taxon>Eukaryota</taxon>
        <taxon>Metazoa</taxon>
        <taxon>Ecdysozoa</taxon>
        <taxon>Arthropoda</taxon>
        <taxon>Hexapoda</taxon>
        <taxon>Insecta</taxon>
        <taxon>Pterygota</taxon>
        <taxon>Palaeoptera</taxon>
        <taxon>Odonata</taxon>
        <taxon>Epiprocta</taxon>
        <taxon>Anisoptera</taxon>
        <taxon>Libelluloidea</taxon>
        <taxon>Libellulidae</taxon>
        <taxon>Ladona</taxon>
    </lineage>
</organism>
<reference evidence="1" key="2">
    <citation type="submission" date="2017-10" db="EMBL/GenBank/DDBJ databases">
        <title>Ladona fulva Genome sequencing and assembly.</title>
        <authorList>
            <person name="Murali S."/>
            <person name="Richards S."/>
            <person name="Bandaranaike D."/>
            <person name="Bellair M."/>
            <person name="Blankenburg K."/>
            <person name="Chao H."/>
            <person name="Dinh H."/>
            <person name="Doddapaneni H."/>
            <person name="Dugan-Rocha S."/>
            <person name="Elkadiri S."/>
            <person name="Gnanaolivu R."/>
            <person name="Hernandez B."/>
            <person name="Skinner E."/>
            <person name="Javaid M."/>
            <person name="Lee S."/>
            <person name="Li M."/>
            <person name="Ming W."/>
            <person name="Munidasa M."/>
            <person name="Muniz J."/>
            <person name="Nguyen L."/>
            <person name="Hughes D."/>
            <person name="Osuji N."/>
            <person name="Pu L.-L."/>
            <person name="Puazo M."/>
            <person name="Qu C."/>
            <person name="Quiroz J."/>
            <person name="Raj R."/>
            <person name="Weissenberger G."/>
            <person name="Xin Y."/>
            <person name="Zou X."/>
            <person name="Han Y."/>
            <person name="Worley K."/>
            <person name="Muzny D."/>
            <person name="Gibbs R."/>
        </authorList>
    </citation>
    <scope>NUCLEOTIDE SEQUENCE</scope>
    <source>
        <strain evidence="1">Sampled in the wild</strain>
    </source>
</reference>
<reference evidence="1" key="1">
    <citation type="submission" date="2013-04" db="EMBL/GenBank/DDBJ databases">
        <authorList>
            <person name="Qu J."/>
            <person name="Murali S.C."/>
            <person name="Bandaranaike D."/>
            <person name="Bellair M."/>
            <person name="Blankenburg K."/>
            <person name="Chao H."/>
            <person name="Dinh H."/>
            <person name="Doddapaneni H."/>
            <person name="Downs B."/>
            <person name="Dugan-Rocha S."/>
            <person name="Elkadiri S."/>
            <person name="Gnanaolivu R.D."/>
            <person name="Hernandez B."/>
            <person name="Javaid M."/>
            <person name="Jayaseelan J.C."/>
            <person name="Lee S."/>
            <person name="Li M."/>
            <person name="Ming W."/>
            <person name="Munidasa M."/>
            <person name="Muniz J."/>
            <person name="Nguyen L."/>
            <person name="Ongeri F."/>
            <person name="Osuji N."/>
            <person name="Pu L.-L."/>
            <person name="Puazo M."/>
            <person name="Qu C."/>
            <person name="Quiroz J."/>
            <person name="Raj R."/>
            <person name="Weissenberger G."/>
            <person name="Xin Y."/>
            <person name="Zou X."/>
            <person name="Han Y."/>
            <person name="Richards S."/>
            <person name="Worley K."/>
            <person name="Muzny D."/>
            <person name="Gibbs R."/>
        </authorList>
    </citation>
    <scope>NUCLEOTIDE SEQUENCE</scope>
    <source>
        <strain evidence="1">Sampled in the wild</strain>
    </source>
</reference>
<evidence type="ECO:0000313" key="2">
    <source>
        <dbReference type="Proteomes" id="UP000792457"/>
    </source>
</evidence>
<feature type="non-terminal residue" evidence="1">
    <location>
        <position position="77"/>
    </location>
</feature>
<dbReference type="EMBL" id="KZ308723">
    <property type="protein sequence ID" value="KAG8233510.1"/>
    <property type="molecule type" value="Genomic_DNA"/>
</dbReference>
<keyword evidence="2" id="KW-1185">Reference proteome</keyword>
<accession>A0A8K0P2L0</accession>
<comment type="caution">
    <text evidence="1">The sequence shown here is derived from an EMBL/GenBank/DDBJ whole genome shotgun (WGS) entry which is preliminary data.</text>
</comment>